<proteinExistence type="predicted"/>
<keyword evidence="4" id="KW-1185">Reference proteome</keyword>
<evidence type="ECO:0000313" key="3">
    <source>
        <dbReference type="EMBL" id="GFR41183.1"/>
    </source>
</evidence>
<comment type="caution">
    <text evidence="3">The sequence shown here is derived from an EMBL/GenBank/DDBJ whole genome shotgun (WGS) entry which is preliminary data.</text>
</comment>
<accession>A0AAD3DI98</accession>
<feature type="compositionally biased region" description="Pro residues" evidence="1">
    <location>
        <begin position="434"/>
        <end position="454"/>
    </location>
</feature>
<sequence>MPMWEREAEYKEDLELAIQKAATTRLERLASIAVEDERTCYKHVVVLLEKQHRKCGANMRGKLHLLYCVSSLLRLSRKQQGTRDRYAERLKPLAGALVVELRPDFSAQIDKLLKLWRMEGVYSAEQLAEVESGSAALPLRPPGLHSKSPSGSLTEASAQDPQVGLGDASGSGRSSAIQSYPRFGGGRTQPAAAGAAGPYQQAPPPEGQDPYSADSNPNGTRQQPPPPPPPLPPPPPQPLIPPGLLGPVGPAGMMAPGTAAAAAAAAAAAGMFTQGQLGAFMAAPPAALLQQSAFMGPMGPFGPGAMQGGMPPGLSGAMGAAAMGGGMNGAMGAVLGGGLPFQAPTGPMPPGLGLPRPPPYPPQPMFGNQNQNQGQGQGPGPRGNHYNNRYHHSHGRTPPGLGPGNGQGSGPGQGQNQGQGWQGRHGQESGPSHGPLPPGLTSRPAPPPGSPPAPSGNASGNGGSSRGSSGAEGSMPSGPAHG</sequence>
<evidence type="ECO:0000259" key="2">
    <source>
        <dbReference type="SMART" id="SM00582"/>
    </source>
</evidence>
<protein>
    <recommendedName>
        <fullName evidence="2">CID domain-containing protein</fullName>
    </recommendedName>
</protein>
<feature type="region of interest" description="Disordered" evidence="1">
    <location>
        <begin position="342"/>
        <end position="482"/>
    </location>
</feature>
<feature type="non-terminal residue" evidence="3">
    <location>
        <position position="1"/>
    </location>
</feature>
<dbReference type="Proteomes" id="UP001054857">
    <property type="component" value="Unassembled WGS sequence"/>
</dbReference>
<evidence type="ECO:0000313" key="4">
    <source>
        <dbReference type="Proteomes" id="UP001054857"/>
    </source>
</evidence>
<name>A0AAD3DI98_9CHLO</name>
<reference evidence="3 4" key="1">
    <citation type="journal article" date="2021" name="Sci. Rep.">
        <title>Genome sequencing of the multicellular alga Astrephomene provides insights into convergent evolution of germ-soma differentiation.</title>
        <authorList>
            <person name="Yamashita S."/>
            <person name="Yamamoto K."/>
            <person name="Matsuzaki R."/>
            <person name="Suzuki S."/>
            <person name="Yamaguchi H."/>
            <person name="Hirooka S."/>
            <person name="Minakuchi Y."/>
            <person name="Miyagishima S."/>
            <person name="Kawachi M."/>
            <person name="Toyoda A."/>
            <person name="Nozaki H."/>
        </authorList>
    </citation>
    <scope>NUCLEOTIDE SEQUENCE [LARGE SCALE GENOMIC DNA]</scope>
    <source>
        <strain evidence="3 4">NIES-4017</strain>
    </source>
</reference>
<evidence type="ECO:0000256" key="1">
    <source>
        <dbReference type="SAM" id="MobiDB-lite"/>
    </source>
</evidence>
<feature type="compositionally biased region" description="Low complexity" evidence="1">
    <location>
        <begin position="365"/>
        <end position="374"/>
    </location>
</feature>
<feature type="compositionally biased region" description="Pro residues" evidence="1">
    <location>
        <begin position="346"/>
        <end position="364"/>
    </location>
</feature>
<dbReference type="Gene3D" id="1.25.40.90">
    <property type="match status" value="1"/>
</dbReference>
<feature type="domain" description="CID" evidence="2">
    <location>
        <begin position="21"/>
        <end position="135"/>
    </location>
</feature>
<dbReference type="InterPro" id="IPR006569">
    <property type="entry name" value="CID_dom"/>
</dbReference>
<feature type="compositionally biased region" description="Low complexity" evidence="1">
    <location>
        <begin position="424"/>
        <end position="433"/>
    </location>
</feature>
<feature type="compositionally biased region" description="Polar residues" evidence="1">
    <location>
        <begin position="147"/>
        <end position="160"/>
    </location>
</feature>
<feature type="region of interest" description="Disordered" evidence="1">
    <location>
        <begin position="138"/>
        <end position="247"/>
    </location>
</feature>
<dbReference type="EMBL" id="BMAR01000001">
    <property type="protein sequence ID" value="GFR41183.1"/>
    <property type="molecule type" value="Genomic_DNA"/>
</dbReference>
<dbReference type="Pfam" id="PF04818">
    <property type="entry name" value="CID"/>
    <property type="match status" value="1"/>
</dbReference>
<feature type="compositionally biased region" description="Gly residues" evidence="1">
    <location>
        <begin position="402"/>
        <end position="423"/>
    </location>
</feature>
<organism evidence="3 4">
    <name type="scientific">Astrephomene gubernaculifera</name>
    <dbReference type="NCBI Taxonomy" id="47775"/>
    <lineage>
        <taxon>Eukaryota</taxon>
        <taxon>Viridiplantae</taxon>
        <taxon>Chlorophyta</taxon>
        <taxon>core chlorophytes</taxon>
        <taxon>Chlorophyceae</taxon>
        <taxon>CS clade</taxon>
        <taxon>Chlamydomonadales</taxon>
        <taxon>Astrephomenaceae</taxon>
        <taxon>Astrephomene</taxon>
    </lineage>
</organism>
<feature type="compositionally biased region" description="Low complexity" evidence="1">
    <location>
        <begin position="188"/>
        <end position="200"/>
    </location>
</feature>
<dbReference type="SMART" id="SM00582">
    <property type="entry name" value="RPR"/>
    <property type="match status" value="1"/>
</dbReference>
<feature type="compositionally biased region" description="Pro residues" evidence="1">
    <location>
        <begin position="223"/>
        <end position="241"/>
    </location>
</feature>
<dbReference type="AlphaFoldDB" id="A0AAD3DI98"/>
<gene>
    <name evidence="3" type="ORF">Agub_g1852</name>
</gene>
<dbReference type="InterPro" id="IPR008942">
    <property type="entry name" value="ENTH_VHS"/>
</dbReference>